<dbReference type="Proteomes" id="UP000829291">
    <property type="component" value="Chromosome 6"/>
</dbReference>
<feature type="compositionally biased region" description="Polar residues" evidence="5">
    <location>
        <begin position="437"/>
        <end position="448"/>
    </location>
</feature>
<dbReference type="InterPro" id="IPR018155">
    <property type="entry name" value="Hyaluronidase"/>
</dbReference>
<dbReference type="EC" id="3.2.1.35" evidence="4"/>
<dbReference type="PANTHER" id="PTHR11769:SF35">
    <property type="entry name" value="HYALURONIDASE"/>
    <property type="match status" value="1"/>
</dbReference>
<dbReference type="AlphaFoldDB" id="A0A6J0BH91"/>
<dbReference type="InterPro" id="IPR001329">
    <property type="entry name" value="Venom_Hyaluronidase"/>
</dbReference>
<evidence type="ECO:0000256" key="5">
    <source>
        <dbReference type="SAM" id="MobiDB-lite"/>
    </source>
</evidence>
<dbReference type="Gene3D" id="3.20.20.70">
    <property type="entry name" value="Aldolase class I"/>
    <property type="match status" value="1"/>
</dbReference>
<comment type="similarity">
    <text evidence="1 4">Belongs to the glycosyl hydrolase 56 family.</text>
</comment>
<name>A0A6J0BH91_NEOLC</name>
<evidence type="ECO:0000313" key="7">
    <source>
        <dbReference type="RefSeq" id="XP_015514160.2"/>
    </source>
</evidence>
<dbReference type="PRINTS" id="PR00847">
    <property type="entry name" value="HYALURONDASE"/>
</dbReference>
<keyword evidence="4" id="KW-0326">Glycosidase</keyword>
<proteinExistence type="inferred from homology"/>
<evidence type="ECO:0000313" key="6">
    <source>
        <dbReference type="Proteomes" id="UP000829291"/>
    </source>
</evidence>
<dbReference type="OrthoDB" id="5796153at2759"/>
<accession>A0A6J0BH91</accession>
<keyword evidence="4" id="KW-0378">Hydrolase</keyword>
<dbReference type="RefSeq" id="XP_015514160.2">
    <property type="nucleotide sequence ID" value="XM_015658674.2"/>
</dbReference>
<reference evidence="7" key="1">
    <citation type="submission" date="2025-08" db="UniProtKB">
        <authorList>
            <consortium name="RefSeq"/>
        </authorList>
    </citation>
    <scope>IDENTIFICATION</scope>
    <source>
        <tissue evidence="7">Thorax and Abdomen</tissue>
    </source>
</reference>
<dbReference type="Pfam" id="PF01630">
    <property type="entry name" value="Glyco_hydro_56"/>
    <property type="match status" value="1"/>
</dbReference>
<evidence type="ECO:0000256" key="2">
    <source>
        <dbReference type="ARBA" id="ARBA00023157"/>
    </source>
</evidence>
<dbReference type="InterPro" id="IPR013785">
    <property type="entry name" value="Aldolase_TIM"/>
</dbReference>
<evidence type="ECO:0000256" key="1">
    <source>
        <dbReference type="ARBA" id="ARBA00008871"/>
    </source>
</evidence>
<evidence type="ECO:0000256" key="3">
    <source>
        <dbReference type="ARBA" id="ARBA00023180"/>
    </source>
</evidence>
<keyword evidence="2" id="KW-1015">Disulfide bond</keyword>
<dbReference type="InParanoid" id="A0A6J0BH91"/>
<dbReference type="GeneID" id="107220194"/>
<dbReference type="KEGG" id="nlo:107220194"/>
<dbReference type="SUPFAM" id="SSF51445">
    <property type="entry name" value="(Trans)glycosidases"/>
    <property type="match status" value="1"/>
</dbReference>
<evidence type="ECO:0000256" key="4">
    <source>
        <dbReference type="RuleBase" id="RU610713"/>
    </source>
</evidence>
<keyword evidence="6" id="KW-1185">Reference proteome</keyword>
<dbReference type="PANTHER" id="PTHR11769">
    <property type="entry name" value="HYALURONIDASE"/>
    <property type="match status" value="1"/>
</dbReference>
<protein>
    <recommendedName>
        <fullName evidence="4">Hyaluronidase</fullName>
        <ecNumber evidence="4">3.2.1.35</ecNumber>
    </recommendedName>
</protein>
<keyword evidence="3" id="KW-0325">Glycoprotein</keyword>
<gene>
    <name evidence="7" type="primary">LOC107220194</name>
</gene>
<sequence>MPSGNGGECDAEYKVALDQGEFSRTQPFDMPLYKNPQPGRKVEYIKKGSGKCSVGMDYKTFNQCALVAVFIAVSNATFLGLMQVPGVSGASESDFYIYWNVPTFMCHRHGMFFEEVPEFGIRQNKKDHFRGDQIAILYDPGAFPALLKDENGHTVRRNGGVPQEGNVTFHLELFRKHVDQQIEDVGFSGLAVIDFESWRPIFRQNWASLAPYRDLSTEIERARHPFWDKNRVVSEATRRFEKSGRLFMEDTLRLARTLRPKASWSYYAYPYCFNLTPNVPTVGCDPKVYQENNRLSWMFNLQNVLLPSVYLQASLRHKERMELITGRVTEAIRISNRSKQNAKKPVIAYFWYKYQDSRNEFLTNDDVHDGFKTIKSLGGDGIVIWGSSGDLDTRLKCQAFKDYLNETLGPIARKFNVGRSLLDSGKLEEKENEDPDYTSTVSTAASMNTEEEESARYNFIAQKV</sequence>
<dbReference type="GO" id="GO:0030214">
    <property type="term" value="P:hyaluronan catabolic process"/>
    <property type="evidence" value="ECO:0007669"/>
    <property type="project" value="TreeGrafter"/>
</dbReference>
<dbReference type="InterPro" id="IPR017853">
    <property type="entry name" value="GH"/>
</dbReference>
<dbReference type="GO" id="GO:0006952">
    <property type="term" value="P:defense response"/>
    <property type="evidence" value="ECO:0007669"/>
    <property type="project" value="InterPro"/>
</dbReference>
<comment type="catalytic activity">
    <reaction evidence="4">
        <text>Random hydrolysis of (1-&gt;4)-linkages between N-acetyl-beta-D-glucosamine and D-glucuronate residues in hyaluronate.</text>
        <dbReference type="EC" id="3.2.1.35"/>
    </reaction>
</comment>
<dbReference type="GO" id="GO:0004415">
    <property type="term" value="F:hyalurononglucosaminidase activity"/>
    <property type="evidence" value="ECO:0007669"/>
    <property type="project" value="UniProtKB-UniRule"/>
</dbReference>
<dbReference type="GO" id="GO:0005975">
    <property type="term" value="P:carbohydrate metabolic process"/>
    <property type="evidence" value="ECO:0007669"/>
    <property type="project" value="InterPro"/>
</dbReference>
<organism evidence="7">
    <name type="scientific">Neodiprion lecontei</name>
    <name type="common">Redheaded pine sawfly</name>
    <dbReference type="NCBI Taxonomy" id="441921"/>
    <lineage>
        <taxon>Eukaryota</taxon>
        <taxon>Metazoa</taxon>
        <taxon>Ecdysozoa</taxon>
        <taxon>Arthropoda</taxon>
        <taxon>Hexapoda</taxon>
        <taxon>Insecta</taxon>
        <taxon>Pterygota</taxon>
        <taxon>Neoptera</taxon>
        <taxon>Endopterygota</taxon>
        <taxon>Hymenoptera</taxon>
        <taxon>Tenthredinoidea</taxon>
        <taxon>Diprionidae</taxon>
        <taxon>Diprioninae</taxon>
        <taxon>Neodiprion</taxon>
    </lineage>
</organism>
<feature type="region of interest" description="Disordered" evidence="5">
    <location>
        <begin position="426"/>
        <end position="450"/>
    </location>
</feature>
<dbReference type="PRINTS" id="PR00846">
    <property type="entry name" value="GLHYDRLASE56"/>
</dbReference>